<keyword evidence="13" id="KW-1185">Reference proteome</keyword>
<evidence type="ECO:0000256" key="6">
    <source>
        <dbReference type="ARBA" id="ARBA00022777"/>
    </source>
</evidence>
<dbReference type="Gene3D" id="3.40.50.150">
    <property type="entry name" value="Vaccinia Virus protein VP39"/>
    <property type="match status" value="1"/>
</dbReference>
<feature type="coiled-coil region" evidence="9">
    <location>
        <begin position="641"/>
        <end position="735"/>
    </location>
</feature>
<evidence type="ECO:0000256" key="9">
    <source>
        <dbReference type="SAM" id="Coils"/>
    </source>
</evidence>
<dbReference type="PRINTS" id="PR00996">
    <property type="entry name" value="CHERMTFRASE"/>
</dbReference>
<comment type="catalytic activity">
    <reaction evidence="1">
        <text>ATP + protein L-histidine = ADP + protein N-phospho-L-histidine.</text>
        <dbReference type="EC" id="2.7.13.3"/>
    </reaction>
</comment>
<dbReference type="RefSeq" id="WP_114808978.1">
    <property type="nucleotide sequence ID" value="NZ_CP139965.1"/>
</dbReference>
<keyword evidence="7" id="KW-0067">ATP-binding</keyword>
<dbReference type="InterPro" id="IPR036890">
    <property type="entry name" value="HATPase_C_sf"/>
</dbReference>
<dbReference type="PROSITE" id="PS50122">
    <property type="entry name" value="CHEB"/>
    <property type="match status" value="1"/>
</dbReference>
<keyword evidence="8" id="KW-0145">Chemotaxis</keyword>
<keyword evidence="6" id="KW-0418">Kinase</keyword>
<feature type="domain" description="CheR-type methyltransferase" evidence="11">
    <location>
        <begin position="205"/>
        <end position="475"/>
    </location>
</feature>
<accession>A0ABZ0WHW6</accession>
<dbReference type="Gene3D" id="3.30.450.20">
    <property type="entry name" value="PAS domain"/>
    <property type="match status" value="1"/>
</dbReference>
<evidence type="ECO:0000256" key="7">
    <source>
        <dbReference type="ARBA" id="ARBA00022840"/>
    </source>
</evidence>
<dbReference type="InterPro" id="IPR035909">
    <property type="entry name" value="CheB_C"/>
</dbReference>
<feature type="active site" evidence="8">
    <location>
        <position position="42"/>
    </location>
</feature>
<keyword evidence="8" id="KW-0378">Hydrolase</keyword>
<evidence type="ECO:0000259" key="11">
    <source>
        <dbReference type="PROSITE" id="PS50123"/>
    </source>
</evidence>
<dbReference type="EC" id="2.7.13.3" evidence="2"/>
<keyword evidence="3" id="KW-0597">Phosphoprotein</keyword>
<dbReference type="Pfam" id="PF01339">
    <property type="entry name" value="CheB_methylest"/>
    <property type="match status" value="1"/>
</dbReference>
<dbReference type="Gene3D" id="3.40.50.180">
    <property type="entry name" value="Methylesterase CheB, C-terminal domain"/>
    <property type="match status" value="1"/>
</dbReference>
<keyword evidence="5" id="KW-0547">Nucleotide-binding</keyword>
<dbReference type="InterPro" id="IPR022642">
    <property type="entry name" value="CheR_C"/>
</dbReference>
<dbReference type="Proteomes" id="UP001325479">
    <property type="component" value="Chromosome"/>
</dbReference>
<dbReference type="EMBL" id="CP139965">
    <property type="protein sequence ID" value="WQD76921.1"/>
    <property type="molecule type" value="Genomic_DNA"/>
</dbReference>
<organism evidence="12 13">
    <name type="scientific">Paraburkholderia kururiensis</name>
    <dbReference type="NCBI Taxonomy" id="984307"/>
    <lineage>
        <taxon>Bacteria</taxon>
        <taxon>Pseudomonadati</taxon>
        <taxon>Pseudomonadota</taxon>
        <taxon>Betaproteobacteria</taxon>
        <taxon>Burkholderiales</taxon>
        <taxon>Burkholderiaceae</taxon>
        <taxon>Paraburkholderia</taxon>
    </lineage>
</organism>
<dbReference type="Pfam" id="PF01739">
    <property type="entry name" value="CheR"/>
    <property type="match status" value="1"/>
</dbReference>
<dbReference type="Pfam" id="PF07536">
    <property type="entry name" value="HWE_HK"/>
    <property type="match status" value="1"/>
</dbReference>
<sequence length="1056" mass="116620">MTSTSDFPVAGVGASAGGVEALEGFFRGVPDAPGLAFVVVTHLPRGRESMLHDIVRRYTSLPVHVVENGMPVEVDHVYVLGTDALLSLEDGCLRLVPQELAHRERRPIDRFFSSLAIDRNELAAGVVLSGGDHDGTLGIKAIKERGGLTLAQAPNGFGPGHPDMPESAISSGLVDFAIPAGQMGGKLAEFARGLSFLDDVILNPERETERQQLDDTRREIYAVLRNQVGHDFSGYKVKTFVRRVQRRMQVLQIETPQAYLERLREDPQEVSALFRDLLINVTSFFRDAEAFDGLATQVVPKLFEQRGPDEPVRVWVPGCATGEEVYSIAMLLREYMERTGTTRRAQIFATDIDERALMVARAARYPETLLEGVSPERRNRFFVPDGGSYMVAKQIRDMCIFSPHSVIRDPPFSRIDLVSCRNLLIYFGTEVQNQVIPTFYYALRPDGFLFLGTSENVTQFEEMFAPVDKKCRIFRRKTDIAPQVRLPVMVSAMRAGNLSDFTPTRSPVGGVALRQLVDNQMLERFTPPHVLVSSSGDVLYFSGRTGKYLEAAPGVPTRQLISMARKGLGLDLRTTFREAVESGRTVTRDGVTVEADDGRVQLISLTVEPLVEHTVGEPMYLVVFADQGPILSRDEALARAHAAHSGNAQQTEQELRDTRERLQSMIEEYETALEELKSSNEELVSVNEELQSSNEELEASKEELVSVNEELHTVNAELSGKIEALDRANSDLQNLFESTSVATVFLDSRLVIRSFTPAMARIYSIRASDCGRPITELATRFKLDAFADDIHKVLESQIVMERRISSVDNTQHYLVRLAPYRNGNRQTDGVVVSFVDVTGMVHAEERQTMLIGELQHRTRNLLSVIQSIAQQTFDAGAARDTFLDRLAALGRLQGMLGEAHGEMIDLTDIVRLEFKTLGVSDGGPLSVAGPPVPLGFSGVQTVALVLHELATNAVKYGALKDPGAKLEIRWALEERDARGTCLVIDWKESGVGVAPDSSKQGFGRKLIEKALTFTLRAQTDLVFNRDGIACHIEIPLASLSARGDEDSEATSHEGAA</sequence>
<dbReference type="CDD" id="cd16434">
    <property type="entry name" value="CheB-CheR_fusion"/>
    <property type="match status" value="1"/>
</dbReference>
<proteinExistence type="predicted"/>
<evidence type="ECO:0000256" key="3">
    <source>
        <dbReference type="ARBA" id="ARBA00022553"/>
    </source>
</evidence>
<dbReference type="InterPro" id="IPR035965">
    <property type="entry name" value="PAS-like_dom_sf"/>
</dbReference>
<dbReference type="SUPFAM" id="SSF53335">
    <property type="entry name" value="S-adenosyl-L-methionine-dependent methyltransferases"/>
    <property type="match status" value="1"/>
</dbReference>
<evidence type="ECO:0000256" key="8">
    <source>
        <dbReference type="PROSITE-ProRule" id="PRU00050"/>
    </source>
</evidence>
<name>A0ABZ0WHW6_9BURK</name>
<dbReference type="PANTHER" id="PTHR24422">
    <property type="entry name" value="CHEMOTAXIS PROTEIN METHYLTRANSFERASE"/>
    <property type="match status" value="1"/>
</dbReference>
<dbReference type="InterPro" id="IPR050903">
    <property type="entry name" value="Bact_Chemotaxis_MeTrfase"/>
</dbReference>
<dbReference type="InterPro" id="IPR022641">
    <property type="entry name" value="CheR_N"/>
</dbReference>
<dbReference type="SMART" id="SM00138">
    <property type="entry name" value="MeTrc"/>
    <property type="match status" value="1"/>
</dbReference>
<dbReference type="SUPFAM" id="SSF47757">
    <property type="entry name" value="Chemotaxis receptor methyltransferase CheR, N-terminal domain"/>
    <property type="match status" value="1"/>
</dbReference>
<dbReference type="InterPro" id="IPR000673">
    <property type="entry name" value="Sig_transdc_resp-reg_Me-estase"/>
</dbReference>
<evidence type="ECO:0000256" key="1">
    <source>
        <dbReference type="ARBA" id="ARBA00000085"/>
    </source>
</evidence>
<keyword evidence="4" id="KW-0808">Transferase</keyword>
<feature type="active site" evidence="8">
    <location>
        <position position="134"/>
    </location>
</feature>
<evidence type="ECO:0000256" key="4">
    <source>
        <dbReference type="ARBA" id="ARBA00022679"/>
    </source>
</evidence>
<keyword evidence="9" id="KW-0175">Coiled coil</keyword>
<dbReference type="SUPFAM" id="SSF55785">
    <property type="entry name" value="PYP-like sensor domain (PAS domain)"/>
    <property type="match status" value="1"/>
</dbReference>
<dbReference type="InterPro" id="IPR029063">
    <property type="entry name" value="SAM-dependent_MTases_sf"/>
</dbReference>
<feature type="domain" description="CheB-type methylesterase" evidence="10">
    <location>
        <begin position="3"/>
        <end position="194"/>
    </location>
</feature>
<dbReference type="InterPro" id="IPR000780">
    <property type="entry name" value="CheR_MeTrfase"/>
</dbReference>
<dbReference type="Gene3D" id="3.30.565.10">
    <property type="entry name" value="Histidine kinase-like ATPase, C-terminal domain"/>
    <property type="match status" value="1"/>
</dbReference>
<dbReference type="Pfam" id="PF03705">
    <property type="entry name" value="CheR_N"/>
    <property type="match status" value="1"/>
</dbReference>
<dbReference type="GO" id="GO:0008168">
    <property type="term" value="F:methyltransferase activity"/>
    <property type="evidence" value="ECO:0007669"/>
    <property type="project" value="UniProtKB-KW"/>
</dbReference>
<evidence type="ECO:0000256" key="2">
    <source>
        <dbReference type="ARBA" id="ARBA00012438"/>
    </source>
</evidence>
<dbReference type="GO" id="GO:0032259">
    <property type="term" value="P:methylation"/>
    <property type="evidence" value="ECO:0007669"/>
    <property type="project" value="UniProtKB-KW"/>
</dbReference>
<dbReference type="SUPFAM" id="SSF52738">
    <property type="entry name" value="Methylesterase CheB, C-terminal domain"/>
    <property type="match status" value="1"/>
</dbReference>
<dbReference type="PANTHER" id="PTHR24422:SF27">
    <property type="entry name" value="PROTEIN-GLUTAMATE O-METHYLTRANSFERASE"/>
    <property type="match status" value="1"/>
</dbReference>
<feature type="active site" evidence="8">
    <location>
        <position position="15"/>
    </location>
</feature>
<dbReference type="Pfam" id="PF13596">
    <property type="entry name" value="PAS_10"/>
    <property type="match status" value="1"/>
</dbReference>
<evidence type="ECO:0000313" key="13">
    <source>
        <dbReference type="Proteomes" id="UP001325479"/>
    </source>
</evidence>
<dbReference type="SMART" id="SM00911">
    <property type="entry name" value="HWE_HK"/>
    <property type="match status" value="1"/>
</dbReference>
<evidence type="ECO:0000259" key="10">
    <source>
        <dbReference type="PROSITE" id="PS50122"/>
    </source>
</evidence>
<keyword evidence="12" id="KW-0489">Methyltransferase</keyword>
<gene>
    <name evidence="12" type="ORF">U0042_23010</name>
</gene>
<protein>
    <recommendedName>
        <fullName evidence="2">histidine kinase</fullName>
        <ecNumber evidence="2">2.7.13.3</ecNumber>
    </recommendedName>
</protein>
<dbReference type="PROSITE" id="PS50123">
    <property type="entry name" value="CHER"/>
    <property type="match status" value="1"/>
</dbReference>
<dbReference type="InterPro" id="IPR011102">
    <property type="entry name" value="Sig_transdc_His_kinase_HWE"/>
</dbReference>
<evidence type="ECO:0000256" key="5">
    <source>
        <dbReference type="ARBA" id="ARBA00022741"/>
    </source>
</evidence>
<evidence type="ECO:0000313" key="12">
    <source>
        <dbReference type="EMBL" id="WQD76921.1"/>
    </source>
</evidence>
<reference evidence="12 13" key="1">
    <citation type="submission" date="2023-12" db="EMBL/GenBank/DDBJ databases">
        <title>Genome sequencing and assembly of bacterial species from a model synthetic community.</title>
        <authorList>
            <person name="Hogle S.L."/>
        </authorList>
    </citation>
    <scope>NUCLEOTIDE SEQUENCE [LARGE SCALE GENOMIC DNA]</scope>
    <source>
        <strain evidence="12 13">HAMBI 2494</strain>
    </source>
</reference>